<keyword evidence="7" id="KW-1185">Reference proteome</keyword>
<evidence type="ECO:0000256" key="1">
    <source>
        <dbReference type="ARBA" id="ARBA00022448"/>
    </source>
</evidence>
<evidence type="ECO:0000256" key="3">
    <source>
        <dbReference type="ARBA" id="ARBA00022764"/>
    </source>
</evidence>
<sequence>MTSTELKSVLATILAPATFVTTLAWSDTARAKTADRGQPMIINSDSTNCNVTANGHCHHRGNVEINQGTLEIRADTAEVQKRNGEIHRIIFTGRQATLEQQLEDNTWTNARADRIDYKLSDNLVVLTGNYQVSSIQGTTTGQKMVYNVLTGEIRSGGDGTRVRTVIMPKDSRPPNR</sequence>
<evidence type="ECO:0000313" key="6">
    <source>
        <dbReference type="EMBL" id="MDZ7514341.1"/>
    </source>
</evidence>
<keyword evidence="3 4" id="KW-0574">Periplasm</keyword>
<keyword evidence="2" id="KW-0732">Signal</keyword>
<dbReference type="EMBL" id="JAXUAC010000077">
    <property type="protein sequence ID" value="MDZ7514341.1"/>
    <property type="molecule type" value="Genomic_DNA"/>
</dbReference>
<proteinExistence type="inferred from homology"/>
<evidence type="ECO:0000256" key="4">
    <source>
        <dbReference type="HAMAP-Rule" id="MF_01914"/>
    </source>
</evidence>
<dbReference type="Proteomes" id="UP001290894">
    <property type="component" value="Unassembled WGS sequence"/>
</dbReference>
<organism evidence="6 7">
    <name type="scientific">Stenotrophomonas muris</name>
    <dbReference type="NCBI Taxonomy" id="2963283"/>
    <lineage>
        <taxon>Bacteria</taxon>
        <taxon>Pseudomonadati</taxon>
        <taxon>Pseudomonadota</taxon>
        <taxon>Gammaproteobacteria</taxon>
        <taxon>Lysobacterales</taxon>
        <taxon>Lysobacteraceae</taxon>
        <taxon>Stenotrophomonas</taxon>
    </lineage>
</organism>
<comment type="similarity">
    <text evidence="4">Belongs to the LptA family.</text>
</comment>
<evidence type="ECO:0000259" key="5">
    <source>
        <dbReference type="Pfam" id="PF03968"/>
    </source>
</evidence>
<feature type="domain" description="Organic solvent tolerance-like N-terminal" evidence="5">
    <location>
        <begin position="42"/>
        <end position="151"/>
    </location>
</feature>
<protein>
    <recommendedName>
        <fullName evidence="4">Lipopolysaccharide export system protein LptA</fullName>
    </recommendedName>
</protein>
<dbReference type="Pfam" id="PF03968">
    <property type="entry name" value="LptD_N"/>
    <property type="match status" value="1"/>
</dbReference>
<dbReference type="PANTHER" id="PTHR36504:SF1">
    <property type="entry name" value="LIPOPOLYSACCHARIDE EXPORT SYSTEM PROTEIN LPTA"/>
    <property type="match status" value="1"/>
</dbReference>
<dbReference type="NCBIfam" id="TIGR03002">
    <property type="entry name" value="outer_YhbN_LptA"/>
    <property type="match status" value="1"/>
</dbReference>
<dbReference type="InterPro" id="IPR014340">
    <property type="entry name" value="LptA"/>
</dbReference>
<keyword evidence="1 4" id="KW-0813">Transport</keyword>
<evidence type="ECO:0000256" key="2">
    <source>
        <dbReference type="ARBA" id="ARBA00022729"/>
    </source>
</evidence>
<reference evidence="6 7" key="1">
    <citation type="submission" date="2023-12" db="EMBL/GenBank/DDBJ databases">
        <title>'Antibacterial potential of Stenotrophomonas maltophilia cystic fibrosis isolates' (manuscript under preparation).</title>
        <authorList>
            <person name="Crisan C.V."/>
            <person name="Pettis M."/>
            <person name="Goldberg J.B."/>
        </authorList>
    </citation>
    <scope>NUCLEOTIDE SEQUENCE [LARGE SCALE GENOMIC DNA]</scope>
    <source>
        <strain evidence="6 7">CCV155</strain>
    </source>
</reference>
<dbReference type="InterPro" id="IPR052037">
    <property type="entry name" value="LPS_export_LptA"/>
</dbReference>
<dbReference type="Gene3D" id="2.60.450.10">
    <property type="entry name" value="Lipopolysaccharide (LPS) transport protein A like domain"/>
    <property type="match status" value="1"/>
</dbReference>
<gene>
    <name evidence="4 6" type="primary">lptA</name>
    <name evidence="6" type="ORF">U5F72_21290</name>
</gene>
<comment type="caution">
    <text evidence="6">The sequence shown here is derived from an EMBL/GenBank/DDBJ whole genome shotgun (WGS) entry which is preliminary data.</text>
</comment>
<comment type="subcellular location">
    <subcellularLocation>
        <location evidence="4">Periplasm</location>
    </subcellularLocation>
</comment>
<comment type="subunit">
    <text evidence="4">Component of the lipopolysaccharide transport and assembly complex.</text>
</comment>
<dbReference type="PANTHER" id="PTHR36504">
    <property type="entry name" value="LIPOPOLYSACCHARIDE EXPORT SYSTEM PROTEIN LPTA"/>
    <property type="match status" value="1"/>
</dbReference>
<comment type="function">
    <text evidence="4">Involved in the assembly of lipopolysaccharide (LPS). Required for the translocation of LPS from the inner membrane to the outer membrane. May form a bridge between the inner membrane and the outer membrane, via interactions with LptC and LptD, thereby facilitating LPS transfer across the periplasm.</text>
</comment>
<accession>A0ABU5MNK8</accession>
<dbReference type="InterPro" id="IPR005653">
    <property type="entry name" value="OstA-like_N"/>
</dbReference>
<dbReference type="RefSeq" id="WP_197636998.1">
    <property type="nucleotide sequence ID" value="NZ_CP196982.1"/>
</dbReference>
<dbReference type="HAMAP" id="MF_01914">
    <property type="entry name" value="LPS_assembly_LptA"/>
    <property type="match status" value="1"/>
</dbReference>
<name>A0ABU5MNK8_9GAMM</name>
<evidence type="ECO:0000313" key="7">
    <source>
        <dbReference type="Proteomes" id="UP001290894"/>
    </source>
</evidence>